<feature type="compositionally biased region" description="Low complexity" evidence="5">
    <location>
        <begin position="132"/>
        <end position="165"/>
    </location>
</feature>
<keyword evidence="3 7" id="KW-0732">Signal</keyword>
<evidence type="ECO:0000259" key="8">
    <source>
        <dbReference type="Pfam" id="PF04234"/>
    </source>
</evidence>
<sequence>MRRHLTVLGAALLLPILWLAGASSASAHDELVSTTPGAGTTVAHAPATVTLTFNESVVDTGTQVQVRSSTGAVAQTGRATVSGAVVTQPLKSNLASGDYTVVWRATSADGHPVSGTFGFTVAAAAGTSSAGASMSASAPASTSSSSLNMSFTSTSSPTPTMQTPTNKTNNEPVLIIVAVVVAILVIGGVTALIRTRAKDDDADL</sequence>
<keyword evidence="6" id="KW-0472">Membrane</keyword>
<dbReference type="GO" id="GO:0030313">
    <property type="term" value="C:cell envelope"/>
    <property type="evidence" value="ECO:0007669"/>
    <property type="project" value="UniProtKB-SubCell"/>
</dbReference>
<evidence type="ECO:0000256" key="6">
    <source>
        <dbReference type="SAM" id="Phobius"/>
    </source>
</evidence>
<dbReference type="InterPro" id="IPR014755">
    <property type="entry name" value="Cu-Rt/internalin_Ig-like"/>
</dbReference>
<dbReference type="InterPro" id="IPR014756">
    <property type="entry name" value="Ig_E-set"/>
</dbReference>
<dbReference type="InterPro" id="IPR007348">
    <property type="entry name" value="CopC_dom"/>
</dbReference>
<keyword evidence="6" id="KW-1133">Transmembrane helix</keyword>
<dbReference type="InterPro" id="IPR032694">
    <property type="entry name" value="CopC/D"/>
</dbReference>
<evidence type="ECO:0000256" key="3">
    <source>
        <dbReference type="ARBA" id="ARBA00022729"/>
    </source>
</evidence>
<evidence type="ECO:0000256" key="7">
    <source>
        <dbReference type="SAM" id="SignalP"/>
    </source>
</evidence>
<dbReference type="EMBL" id="VIVQ01000001">
    <property type="protein sequence ID" value="TWE11523.1"/>
    <property type="molecule type" value="Genomic_DNA"/>
</dbReference>
<dbReference type="GO" id="GO:0046688">
    <property type="term" value="P:response to copper ion"/>
    <property type="evidence" value="ECO:0007669"/>
    <property type="project" value="InterPro"/>
</dbReference>
<gene>
    <name evidence="9" type="ORF">BKA23_0293</name>
</gene>
<accession>A0A561E7C7</accession>
<dbReference type="AlphaFoldDB" id="A0A561E7C7"/>
<dbReference type="GO" id="GO:0005886">
    <property type="term" value="C:plasma membrane"/>
    <property type="evidence" value="ECO:0007669"/>
    <property type="project" value="TreeGrafter"/>
</dbReference>
<proteinExistence type="predicted"/>
<dbReference type="GO" id="GO:0005507">
    <property type="term" value="F:copper ion binding"/>
    <property type="evidence" value="ECO:0007669"/>
    <property type="project" value="InterPro"/>
</dbReference>
<feature type="chain" id="PRO_5022216487" description="CopC domain-containing protein" evidence="7">
    <location>
        <begin position="28"/>
        <end position="204"/>
    </location>
</feature>
<keyword evidence="4" id="KW-0186">Copper</keyword>
<dbReference type="GO" id="GO:0006825">
    <property type="term" value="P:copper ion transport"/>
    <property type="evidence" value="ECO:0007669"/>
    <property type="project" value="InterPro"/>
</dbReference>
<evidence type="ECO:0000256" key="5">
    <source>
        <dbReference type="SAM" id="MobiDB-lite"/>
    </source>
</evidence>
<keyword evidence="2" id="KW-0479">Metal-binding</keyword>
<dbReference type="SUPFAM" id="SSF81296">
    <property type="entry name" value="E set domains"/>
    <property type="match status" value="1"/>
</dbReference>
<feature type="transmembrane region" description="Helical" evidence="6">
    <location>
        <begin position="173"/>
        <end position="193"/>
    </location>
</feature>
<dbReference type="RefSeq" id="WP_145224847.1">
    <property type="nucleotide sequence ID" value="NZ_VIVQ01000001.1"/>
</dbReference>
<protein>
    <recommendedName>
        <fullName evidence="8">CopC domain-containing protein</fullName>
    </recommendedName>
</protein>
<keyword evidence="10" id="KW-1185">Reference proteome</keyword>
<evidence type="ECO:0000313" key="10">
    <source>
        <dbReference type="Proteomes" id="UP000318297"/>
    </source>
</evidence>
<evidence type="ECO:0000256" key="4">
    <source>
        <dbReference type="ARBA" id="ARBA00023008"/>
    </source>
</evidence>
<dbReference type="OrthoDB" id="5242236at2"/>
<name>A0A561E7C7_9MICO</name>
<evidence type="ECO:0000256" key="1">
    <source>
        <dbReference type="ARBA" id="ARBA00004196"/>
    </source>
</evidence>
<dbReference type="Proteomes" id="UP000318297">
    <property type="component" value="Unassembled WGS sequence"/>
</dbReference>
<dbReference type="PANTHER" id="PTHR34820">
    <property type="entry name" value="INNER MEMBRANE PROTEIN YEBZ"/>
    <property type="match status" value="1"/>
</dbReference>
<dbReference type="Gene3D" id="2.60.40.1220">
    <property type="match status" value="1"/>
</dbReference>
<comment type="subcellular location">
    <subcellularLocation>
        <location evidence="1">Cell envelope</location>
    </subcellularLocation>
</comment>
<organism evidence="9 10">
    <name type="scientific">Rudaeicoccus suwonensis</name>
    <dbReference type="NCBI Taxonomy" id="657409"/>
    <lineage>
        <taxon>Bacteria</taxon>
        <taxon>Bacillati</taxon>
        <taxon>Actinomycetota</taxon>
        <taxon>Actinomycetes</taxon>
        <taxon>Micrococcales</taxon>
        <taxon>Dermacoccaceae</taxon>
        <taxon>Rudaeicoccus</taxon>
    </lineage>
</organism>
<evidence type="ECO:0000256" key="2">
    <source>
        <dbReference type="ARBA" id="ARBA00022723"/>
    </source>
</evidence>
<feature type="region of interest" description="Disordered" evidence="5">
    <location>
        <begin position="132"/>
        <end position="166"/>
    </location>
</feature>
<evidence type="ECO:0000313" key="9">
    <source>
        <dbReference type="EMBL" id="TWE11523.1"/>
    </source>
</evidence>
<dbReference type="PANTHER" id="PTHR34820:SF4">
    <property type="entry name" value="INNER MEMBRANE PROTEIN YEBZ"/>
    <property type="match status" value="1"/>
</dbReference>
<feature type="signal peptide" evidence="7">
    <location>
        <begin position="1"/>
        <end position="27"/>
    </location>
</feature>
<dbReference type="GO" id="GO:0042597">
    <property type="term" value="C:periplasmic space"/>
    <property type="evidence" value="ECO:0007669"/>
    <property type="project" value="InterPro"/>
</dbReference>
<reference evidence="9 10" key="1">
    <citation type="submission" date="2019-06" db="EMBL/GenBank/DDBJ databases">
        <title>Sequencing the genomes of 1000 actinobacteria strains.</title>
        <authorList>
            <person name="Klenk H.-P."/>
        </authorList>
    </citation>
    <scope>NUCLEOTIDE SEQUENCE [LARGE SCALE GENOMIC DNA]</scope>
    <source>
        <strain evidence="9 10">DSM 19560</strain>
    </source>
</reference>
<keyword evidence="6" id="KW-0812">Transmembrane</keyword>
<dbReference type="Pfam" id="PF04234">
    <property type="entry name" value="CopC"/>
    <property type="match status" value="1"/>
</dbReference>
<comment type="caution">
    <text evidence="9">The sequence shown here is derived from an EMBL/GenBank/DDBJ whole genome shotgun (WGS) entry which is preliminary data.</text>
</comment>
<feature type="domain" description="CopC" evidence="8">
    <location>
        <begin position="28"/>
        <end position="121"/>
    </location>
</feature>